<keyword evidence="7" id="KW-0547">Nucleotide-binding</keyword>
<dbReference type="Pfam" id="PF25323">
    <property type="entry name" value="6TM_PilS"/>
    <property type="match status" value="1"/>
</dbReference>
<dbReference type="AlphaFoldDB" id="X5MBJ3"/>
<evidence type="ECO:0000313" key="13">
    <source>
        <dbReference type="Proteomes" id="UP000032160"/>
    </source>
</evidence>
<keyword evidence="6" id="KW-0808">Transferase</keyword>
<dbReference type="InterPro" id="IPR004358">
    <property type="entry name" value="Sig_transdc_His_kin-like_C"/>
</dbReference>
<dbReference type="Pfam" id="PF00512">
    <property type="entry name" value="HisKA"/>
    <property type="match status" value="1"/>
</dbReference>
<dbReference type="GO" id="GO:0000155">
    <property type="term" value="F:phosphorelay sensor kinase activity"/>
    <property type="evidence" value="ECO:0007669"/>
    <property type="project" value="InterPro"/>
</dbReference>
<sequence length="466" mass="50135">MTDNTQPVDTILNPADPGQGATLTRAVSDIFEAGRLRLQTLILLRWLAVGGQATAVVFTAFIMDFELPLEWCLGAIAASAWLNVILTVRYPAPRRLGEREAAAYLAYDILQLGVLLYLTGGLENPFAFLFLVPVTISATTLSLRATIALAALAFALVTFLGPYHLPLPWFAGEEVRLPPLWLLGMWVALVLGLAFMTAYAFRVAREGRRMSAALSATQLVLAREQRLSALDGLAAAAAHELGTPLATISLVTKELKQEAGSSLDPALVEDLELLHSQAERCRDILGNLSLRGQAGDVVHSRMSLAVLLDEAADPFRDRGREIAIELSPDSEASAGEPPDFVRQTEIMYALRNLIENAVAFSRTKVVVAAKWSADTVEISISDDGPGFSANVIDQLGEPYVSTRRTVPGSKSPGADIDGGGMGLGFFIAKTLIERTGARLVAANATRGQTGAIIRLIWPRRVVEPRA</sequence>
<feature type="transmembrane region" description="Helical" evidence="10">
    <location>
        <begin position="180"/>
        <end position="201"/>
    </location>
</feature>
<dbReference type="PANTHER" id="PTHR44936:SF10">
    <property type="entry name" value="SENSOR PROTEIN RSTB"/>
    <property type="match status" value="1"/>
</dbReference>
<dbReference type="InterPro" id="IPR036097">
    <property type="entry name" value="HisK_dim/P_sf"/>
</dbReference>
<keyword evidence="10" id="KW-0812">Transmembrane</keyword>
<evidence type="ECO:0000256" key="3">
    <source>
        <dbReference type="ARBA" id="ARBA00012438"/>
    </source>
</evidence>
<evidence type="ECO:0000256" key="7">
    <source>
        <dbReference type="ARBA" id="ARBA00022741"/>
    </source>
</evidence>
<feature type="transmembrane region" description="Helical" evidence="10">
    <location>
        <begin position="68"/>
        <end position="90"/>
    </location>
</feature>
<dbReference type="PATRIC" id="fig|1458461.3.peg.18"/>
<dbReference type="GO" id="GO:0005524">
    <property type="term" value="F:ATP binding"/>
    <property type="evidence" value="ECO:0007669"/>
    <property type="project" value="UniProtKB-KW"/>
</dbReference>
<dbReference type="NCBIfam" id="NF033792">
    <property type="entry name" value="ActS_PrrB_HisK"/>
    <property type="match status" value="1"/>
</dbReference>
<dbReference type="SUPFAM" id="SSF55874">
    <property type="entry name" value="ATPase domain of HSP90 chaperone/DNA topoisomerase II/histidine kinase"/>
    <property type="match status" value="1"/>
</dbReference>
<dbReference type="STRING" id="1458461.BN1012_Phect18"/>
<accession>X5MBJ3</accession>
<evidence type="ECO:0000256" key="6">
    <source>
        <dbReference type="ARBA" id="ARBA00022679"/>
    </source>
</evidence>
<feature type="transmembrane region" description="Helical" evidence="10">
    <location>
        <begin position="148"/>
        <end position="165"/>
    </location>
</feature>
<dbReference type="PANTHER" id="PTHR44936">
    <property type="entry name" value="SENSOR PROTEIN CREC"/>
    <property type="match status" value="1"/>
</dbReference>
<dbReference type="PROSITE" id="PS50109">
    <property type="entry name" value="HIS_KIN"/>
    <property type="match status" value="1"/>
</dbReference>
<dbReference type="InterPro" id="IPR036890">
    <property type="entry name" value="HATPase_C_sf"/>
</dbReference>
<dbReference type="Pfam" id="PF02518">
    <property type="entry name" value="HATPase_c"/>
    <property type="match status" value="1"/>
</dbReference>
<evidence type="ECO:0000259" key="11">
    <source>
        <dbReference type="PROSITE" id="PS50109"/>
    </source>
</evidence>
<dbReference type="SMART" id="SM00387">
    <property type="entry name" value="HATPase_c"/>
    <property type="match status" value="1"/>
</dbReference>
<dbReference type="InterPro" id="IPR005467">
    <property type="entry name" value="His_kinase_dom"/>
</dbReference>
<dbReference type="InterPro" id="IPR050980">
    <property type="entry name" value="2C_sensor_his_kinase"/>
</dbReference>
<evidence type="ECO:0000256" key="8">
    <source>
        <dbReference type="ARBA" id="ARBA00022777"/>
    </source>
</evidence>
<comment type="subcellular location">
    <subcellularLocation>
        <location evidence="2">Cell membrane</location>
        <topology evidence="2">Multi-pass membrane protein</topology>
    </subcellularLocation>
</comment>
<dbReference type="InterPro" id="IPR003661">
    <property type="entry name" value="HisK_dim/P_dom"/>
</dbReference>
<evidence type="ECO:0000313" key="12">
    <source>
        <dbReference type="EMBL" id="CDO58232.1"/>
    </source>
</evidence>
<gene>
    <name evidence="12" type="ORF">BN1012_Phect18</name>
</gene>
<reference evidence="12 13" key="1">
    <citation type="journal article" date="2014" name="Front. Genet.">
        <title>Genome and metabolic network of "Candidatus Phaeomarinobacter ectocarpi" Ec32, a new candidate genus of Alphaproteobacteria frequently associated with brown algae.</title>
        <authorList>
            <person name="Dittami S.M."/>
            <person name="Barbeyron T."/>
            <person name="Boyen C."/>
            <person name="Cambefort J."/>
            <person name="Collet G."/>
            <person name="Delage L."/>
            <person name="Gobet A."/>
            <person name="Groisillier A."/>
            <person name="Leblanc C."/>
            <person name="Michel G."/>
            <person name="Scornet D."/>
            <person name="Siegel A."/>
            <person name="Tapia J.E."/>
            <person name="Tonon T."/>
        </authorList>
    </citation>
    <scope>NUCLEOTIDE SEQUENCE [LARGE SCALE GENOMIC DNA]</scope>
    <source>
        <strain evidence="12 13">Ec32</strain>
    </source>
</reference>
<dbReference type="CDD" id="cd00082">
    <property type="entry name" value="HisKA"/>
    <property type="match status" value="1"/>
</dbReference>
<feature type="domain" description="Histidine kinase" evidence="11">
    <location>
        <begin position="236"/>
        <end position="461"/>
    </location>
</feature>
<protein>
    <recommendedName>
        <fullName evidence="3">histidine kinase</fullName>
        <ecNumber evidence="3">2.7.13.3</ecNumber>
    </recommendedName>
</protein>
<dbReference type="RefSeq" id="WP_081826119.1">
    <property type="nucleotide sequence ID" value="NZ_HG966617.1"/>
</dbReference>
<dbReference type="SMART" id="SM00388">
    <property type="entry name" value="HisKA"/>
    <property type="match status" value="1"/>
</dbReference>
<dbReference type="SUPFAM" id="SSF47384">
    <property type="entry name" value="Homodimeric domain of signal transducing histidine kinase"/>
    <property type="match status" value="1"/>
</dbReference>
<evidence type="ECO:0000256" key="9">
    <source>
        <dbReference type="ARBA" id="ARBA00022840"/>
    </source>
</evidence>
<dbReference type="InterPro" id="IPR003594">
    <property type="entry name" value="HATPase_dom"/>
</dbReference>
<evidence type="ECO:0000256" key="10">
    <source>
        <dbReference type="SAM" id="Phobius"/>
    </source>
</evidence>
<dbReference type="KEGG" id="pect:BN1012_Phect18"/>
<evidence type="ECO:0000256" key="4">
    <source>
        <dbReference type="ARBA" id="ARBA00022475"/>
    </source>
</evidence>
<dbReference type="PRINTS" id="PR00344">
    <property type="entry name" value="BCTRLSENSOR"/>
</dbReference>
<evidence type="ECO:0000256" key="2">
    <source>
        <dbReference type="ARBA" id="ARBA00004651"/>
    </source>
</evidence>
<dbReference type="EMBL" id="HG966617">
    <property type="protein sequence ID" value="CDO58232.1"/>
    <property type="molecule type" value="Genomic_DNA"/>
</dbReference>
<feature type="transmembrane region" description="Helical" evidence="10">
    <location>
        <begin position="42"/>
        <end position="62"/>
    </location>
</feature>
<proteinExistence type="predicted"/>
<keyword evidence="4" id="KW-1003">Cell membrane</keyword>
<evidence type="ECO:0000256" key="1">
    <source>
        <dbReference type="ARBA" id="ARBA00000085"/>
    </source>
</evidence>
<keyword evidence="10" id="KW-1133">Transmembrane helix</keyword>
<evidence type="ECO:0000256" key="5">
    <source>
        <dbReference type="ARBA" id="ARBA00022553"/>
    </source>
</evidence>
<dbReference type="EC" id="2.7.13.3" evidence="3"/>
<organism evidence="12 13">
    <name type="scientific">Candidatus Phaeomarinibacter ectocarpi</name>
    <dbReference type="NCBI Taxonomy" id="1458461"/>
    <lineage>
        <taxon>Bacteria</taxon>
        <taxon>Pseudomonadati</taxon>
        <taxon>Pseudomonadota</taxon>
        <taxon>Alphaproteobacteria</taxon>
        <taxon>Hyphomicrobiales</taxon>
        <taxon>Parvibaculaceae</taxon>
        <taxon>Candidatus Phaeomarinibacter</taxon>
    </lineage>
</organism>
<name>X5MBJ3_9HYPH</name>
<keyword evidence="10" id="KW-0472">Membrane</keyword>
<dbReference type="Gene3D" id="1.10.287.130">
    <property type="match status" value="1"/>
</dbReference>
<keyword evidence="9" id="KW-0067">ATP-binding</keyword>
<dbReference type="OrthoDB" id="9785252at2"/>
<dbReference type="Proteomes" id="UP000032160">
    <property type="component" value="Chromosome I"/>
</dbReference>
<keyword evidence="8 12" id="KW-0418">Kinase</keyword>
<dbReference type="GO" id="GO:0005886">
    <property type="term" value="C:plasma membrane"/>
    <property type="evidence" value="ECO:0007669"/>
    <property type="project" value="UniProtKB-SubCell"/>
</dbReference>
<keyword evidence="5" id="KW-0597">Phosphoprotein</keyword>
<dbReference type="InterPro" id="IPR047770">
    <property type="entry name" value="RegB"/>
</dbReference>
<dbReference type="Gene3D" id="3.30.565.10">
    <property type="entry name" value="Histidine kinase-like ATPase, C-terminal domain"/>
    <property type="match status" value="1"/>
</dbReference>
<dbReference type="HOGENOM" id="CLU_046130_1_1_5"/>
<keyword evidence="13" id="KW-1185">Reference proteome</keyword>
<comment type="catalytic activity">
    <reaction evidence="1">
        <text>ATP + protein L-histidine = ADP + protein N-phospho-L-histidine.</text>
        <dbReference type="EC" id="2.7.13.3"/>
    </reaction>
</comment>